<dbReference type="PROSITE" id="PS00211">
    <property type="entry name" value="ABC_TRANSPORTER_1"/>
    <property type="match status" value="1"/>
</dbReference>
<dbReference type="Proteomes" id="UP000037288">
    <property type="component" value="Unassembled WGS sequence"/>
</dbReference>
<comment type="similarity">
    <text evidence="1">Belongs to the ABC transporter superfamily.</text>
</comment>
<dbReference type="SMART" id="SM00382">
    <property type="entry name" value="AAA"/>
    <property type="match status" value="1"/>
</dbReference>
<evidence type="ECO:0000313" key="7">
    <source>
        <dbReference type="Proteomes" id="UP000037288"/>
    </source>
</evidence>
<dbReference type="PANTHER" id="PTHR43335:SF4">
    <property type="entry name" value="ABC TRANSPORTER, ATP-BINDING PROTEIN"/>
    <property type="match status" value="1"/>
</dbReference>
<dbReference type="PATRIC" id="fig|1678637.3.peg.3041"/>
<dbReference type="SUPFAM" id="SSF52540">
    <property type="entry name" value="P-loop containing nucleoside triphosphate hydrolases"/>
    <property type="match status" value="1"/>
</dbReference>
<accession>A0A0K9XDQ4</accession>
<dbReference type="EMBL" id="LFXA01000009">
    <property type="protein sequence ID" value="KNB51515.1"/>
    <property type="molecule type" value="Genomic_DNA"/>
</dbReference>
<keyword evidence="4" id="KW-0067">ATP-binding</keyword>
<dbReference type="InterPro" id="IPR003593">
    <property type="entry name" value="AAA+_ATPase"/>
</dbReference>
<dbReference type="Gene3D" id="3.40.50.300">
    <property type="entry name" value="P-loop containing nucleotide triphosphate hydrolases"/>
    <property type="match status" value="1"/>
</dbReference>
<dbReference type="PANTHER" id="PTHR43335">
    <property type="entry name" value="ABC TRANSPORTER, ATP-BINDING PROTEIN"/>
    <property type="match status" value="1"/>
</dbReference>
<dbReference type="InterPro" id="IPR027417">
    <property type="entry name" value="P-loop_NTPase"/>
</dbReference>
<organism evidence="6 7">
    <name type="scientific">Streptomyces caatingaensis</name>
    <dbReference type="NCBI Taxonomy" id="1678637"/>
    <lineage>
        <taxon>Bacteria</taxon>
        <taxon>Bacillati</taxon>
        <taxon>Actinomycetota</taxon>
        <taxon>Actinomycetes</taxon>
        <taxon>Kitasatosporales</taxon>
        <taxon>Streptomycetaceae</taxon>
        <taxon>Streptomyces</taxon>
    </lineage>
</organism>
<evidence type="ECO:0000259" key="5">
    <source>
        <dbReference type="PROSITE" id="PS50893"/>
    </source>
</evidence>
<dbReference type="PROSITE" id="PS50893">
    <property type="entry name" value="ABC_TRANSPORTER_2"/>
    <property type="match status" value="1"/>
</dbReference>
<evidence type="ECO:0000256" key="3">
    <source>
        <dbReference type="ARBA" id="ARBA00022741"/>
    </source>
</evidence>
<dbReference type="GO" id="GO:0016887">
    <property type="term" value="F:ATP hydrolysis activity"/>
    <property type="evidence" value="ECO:0007669"/>
    <property type="project" value="InterPro"/>
</dbReference>
<dbReference type="Pfam" id="PF00005">
    <property type="entry name" value="ABC_tran"/>
    <property type="match status" value="1"/>
</dbReference>
<evidence type="ECO:0000313" key="6">
    <source>
        <dbReference type="EMBL" id="KNB51515.1"/>
    </source>
</evidence>
<feature type="domain" description="ABC transporter" evidence="5">
    <location>
        <begin position="2"/>
        <end position="226"/>
    </location>
</feature>
<name>A0A0K9XDQ4_9ACTN</name>
<dbReference type="STRING" id="1678637.AC230_14105"/>
<evidence type="ECO:0000256" key="1">
    <source>
        <dbReference type="ARBA" id="ARBA00005417"/>
    </source>
</evidence>
<dbReference type="GO" id="GO:0005524">
    <property type="term" value="F:ATP binding"/>
    <property type="evidence" value="ECO:0007669"/>
    <property type="project" value="UniProtKB-KW"/>
</dbReference>
<evidence type="ECO:0000256" key="4">
    <source>
        <dbReference type="ARBA" id="ARBA00022840"/>
    </source>
</evidence>
<dbReference type="InterPro" id="IPR017871">
    <property type="entry name" value="ABC_transporter-like_CS"/>
</dbReference>
<dbReference type="AlphaFoldDB" id="A0A0K9XDQ4"/>
<keyword evidence="7" id="KW-1185">Reference proteome</keyword>
<dbReference type="InterPro" id="IPR003439">
    <property type="entry name" value="ABC_transporter-like_ATP-bd"/>
</dbReference>
<comment type="caution">
    <text evidence="6">The sequence shown here is derived from an EMBL/GenBank/DDBJ whole genome shotgun (WGS) entry which is preliminary data.</text>
</comment>
<sequence length="296" mass="30932">MLSASGLAKSYRGKRVVDGVSLAVPAGSVTGLLGANGAGKTTTLRLMLGLAHGEGETAVLGRPLREWHSPGRVVGAVLGGVGGHPRHRVRDHLAMVAHGLGVPVGDVGPALAAIGLEQATGLRLGQLSLGMAQRVGLAQALLGSPRVLILDEPFNGLDPHSIAWLRGTLRRIADEGGAVLLSSHLLAEIDQLADHVVVMARGRVTAQSSVDQITERAGLHVVVESPEPERLAAAIAENGGCLEPLDGVRARVTGLDRHQVGHLAAERGIPLYWLEEKTPSVEEFYLSVAEEEFSTS</sequence>
<keyword evidence="2" id="KW-0813">Transport</keyword>
<proteinExistence type="inferred from homology"/>
<reference evidence="7" key="1">
    <citation type="submission" date="2015-07" db="EMBL/GenBank/DDBJ databases">
        <title>Draft genome sequence of Streptomyces sp. CMAA 1322, a bacterium isolated from Caatinga biome, from dry forest semiarid of Brazil.</title>
        <authorList>
            <person name="Santos S.N."/>
            <person name="Gacesa R."/>
            <person name="Taketani R.G."/>
            <person name="Long P.F."/>
            <person name="Melo I.S."/>
        </authorList>
    </citation>
    <scope>NUCLEOTIDE SEQUENCE [LARGE SCALE GENOMIC DNA]</scope>
    <source>
        <strain evidence="7">CMAA 1322</strain>
    </source>
</reference>
<gene>
    <name evidence="6" type="ORF">AC230_14105</name>
</gene>
<protein>
    <recommendedName>
        <fullName evidence="5">ABC transporter domain-containing protein</fullName>
    </recommendedName>
</protein>
<evidence type="ECO:0000256" key="2">
    <source>
        <dbReference type="ARBA" id="ARBA00022448"/>
    </source>
</evidence>
<keyword evidence="3" id="KW-0547">Nucleotide-binding</keyword>